<feature type="transmembrane region" description="Helical" evidence="7">
    <location>
        <begin position="140"/>
        <end position="160"/>
    </location>
</feature>
<dbReference type="STRING" id="883113.HMPREF9708_00467"/>
<evidence type="ECO:0000256" key="3">
    <source>
        <dbReference type="ARBA" id="ARBA00022475"/>
    </source>
</evidence>
<evidence type="ECO:0000256" key="2">
    <source>
        <dbReference type="ARBA" id="ARBA00005262"/>
    </source>
</evidence>
<dbReference type="GO" id="GO:0015109">
    <property type="term" value="F:chromate transmembrane transporter activity"/>
    <property type="evidence" value="ECO:0007669"/>
    <property type="project" value="InterPro"/>
</dbReference>
<sequence>MIYWQLFLCFLQIGSLSFGGGYAALPLIENLVVHQNHWLTMGEYTDLITISQMTPGPIAINSATFIGIKVAGLAGAMVATLGSVLPSIIIVSILARIYTKYQELDLMQNVLLVLRPTVVALIASSGLSILISALWSSSKIGLATISWPMVFIFITAFILLNKFKLNPILVMVLSGFLNILLSFFL</sequence>
<evidence type="ECO:0000256" key="7">
    <source>
        <dbReference type="SAM" id="Phobius"/>
    </source>
</evidence>
<feature type="transmembrane region" description="Helical" evidence="7">
    <location>
        <begin position="167"/>
        <end position="184"/>
    </location>
</feature>
<comment type="similarity">
    <text evidence="2">Belongs to the chromate ion transporter (CHR) (TC 2.A.51) family.</text>
</comment>
<evidence type="ECO:0000313" key="9">
    <source>
        <dbReference type="Proteomes" id="UP000006190"/>
    </source>
</evidence>
<feature type="transmembrane region" description="Helical" evidence="7">
    <location>
        <begin position="110"/>
        <end position="134"/>
    </location>
</feature>
<evidence type="ECO:0000256" key="5">
    <source>
        <dbReference type="ARBA" id="ARBA00022989"/>
    </source>
</evidence>
<dbReference type="RefSeq" id="WP_006308445.1">
    <property type="nucleotide sequence ID" value="NZ_JH601133.1"/>
</dbReference>
<proteinExistence type="inferred from homology"/>
<dbReference type="Pfam" id="PF02417">
    <property type="entry name" value="Chromate_transp"/>
    <property type="match status" value="1"/>
</dbReference>
<name>H3NI39_9LACT</name>
<dbReference type="InterPro" id="IPR052518">
    <property type="entry name" value="CHR_Transporter"/>
</dbReference>
<dbReference type="PANTHER" id="PTHR43663:SF1">
    <property type="entry name" value="CHROMATE TRANSPORTER"/>
    <property type="match status" value="1"/>
</dbReference>
<organism evidence="8 9">
    <name type="scientific">Facklamia languida CCUG 37842</name>
    <dbReference type="NCBI Taxonomy" id="883113"/>
    <lineage>
        <taxon>Bacteria</taxon>
        <taxon>Bacillati</taxon>
        <taxon>Bacillota</taxon>
        <taxon>Bacilli</taxon>
        <taxon>Lactobacillales</taxon>
        <taxon>Aerococcaceae</taxon>
        <taxon>Facklamia</taxon>
    </lineage>
</organism>
<dbReference type="PATRIC" id="fig|883113.3.peg.470"/>
<dbReference type="EMBL" id="AGEG01000003">
    <property type="protein sequence ID" value="EHR37838.1"/>
    <property type="molecule type" value="Genomic_DNA"/>
</dbReference>
<reference evidence="8 9" key="1">
    <citation type="submission" date="2012-01" db="EMBL/GenBank/DDBJ databases">
        <title>The Genome Sequence of Facklamia languida CCUG 37842.</title>
        <authorList>
            <consortium name="The Broad Institute Genome Sequencing Platform"/>
            <person name="Earl A."/>
            <person name="Ward D."/>
            <person name="Feldgarden M."/>
            <person name="Gevers D."/>
            <person name="Huys G."/>
            <person name="Young S.K."/>
            <person name="Zeng Q."/>
            <person name="Gargeya S."/>
            <person name="Fitzgerald M."/>
            <person name="Haas B."/>
            <person name="Abouelleil A."/>
            <person name="Alvarado L."/>
            <person name="Arachchi H.M."/>
            <person name="Berlin A."/>
            <person name="Chapman S.B."/>
            <person name="Gearin G."/>
            <person name="Goldberg J."/>
            <person name="Griggs A."/>
            <person name="Gujja S."/>
            <person name="Hansen M."/>
            <person name="Heiman D."/>
            <person name="Howarth C."/>
            <person name="Larimer J."/>
            <person name="Lui A."/>
            <person name="MacDonald P.J.P."/>
            <person name="McCowen C."/>
            <person name="Montmayeur A."/>
            <person name="Murphy C."/>
            <person name="Neiman D."/>
            <person name="Pearson M."/>
            <person name="Priest M."/>
            <person name="Roberts A."/>
            <person name="Saif S."/>
            <person name="Shea T."/>
            <person name="Sisk P."/>
            <person name="Stolte C."/>
            <person name="Sykes S."/>
            <person name="Wortman J."/>
            <person name="Nusbaum C."/>
            <person name="Birren B."/>
        </authorList>
    </citation>
    <scope>NUCLEOTIDE SEQUENCE [LARGE SCALE GENOMIC DNA]</scope>
    <source>
        <strain evidence="8 9">CCUG 37842</strain>
    </source>
</reference>
<dbReference type="AlphaFoldDB" id="H3NI39"/>
<gene>
    <name evidence="8" type="ORF">HMPREF9708_00467</name>
</gene>
<dbReference type="eggNOG" id="COG2059">
    <property type="taxonomic scope" value="Bacteria"/>
</dbReference>
<evidence type="ECO:0000313" key="8">
    <source>
        <dbReference type="EMBL" id="EHR37838.1"/>
    </source>
</evidence>
<comment type="caution">
    <text evidence="8">The sequence shown here is derived from an EMBL/GenBank/DDBJ whole genome shotgun (WGS) entry which is preliminary data.</text>
</comment>
<keyword evidence="9" id="KW-1185">Reference proteome</keyword>
<comment type="subcellular location">
    <subcellularLocation>
        <location evidence="1">Cell membrane</location>
        <topology evidence="1">Multi-pass membrane protein</topology>
    </subcellularLocation>
</comment>
<evidence type="ECO:0008006" key="10">
    <source>
        <dbReference type="Google" id="ProtNLM"/>
    </source>
</evidence>
<dbReference type="GO" id="GO:0005886">
    <property type="term" value="C:plasma membrane"/>
    <property type="evidence" value="ECO:0007669"/>
    <property type="project" value="UniProtKB-SubCell"/>
</dbReference>
<keyword evidence="3" id="KW-1003">Cell membrane</keyword>
<dbReference type="PANTHER" id="PTHR43663">
    <property type="entry name" value="CHROMATE TRANSPORT PROTEIN-RELATED"/>
    <property type="match status" value="1"/>
</dbReference>
<evidence type="ECO:0000256" key="1">
    <source>
        <dbReference type="ARBA" id="ARBA00004651"/>
    </source>
</evidence>
<evidence type="ECO:0000256" key="6">
    <source>
        <dbReference type="ARBA" id="ARBA00023136"/>
    </source>
</evidence>
<feature type="transmembrane region" description="Helical" evidence="7">
    <location>
        <begin position="73"/>
        <end position="98"/>
    </location>
</feature>
<dbReference type="OrthoDB" id="9027281at2"/>
<evidence type="ECO:0000256" key="4">
    <source>
        <dbReference type="ARBA" id="ARBA00022692"/>
    </source>
</evidence>
<dbReference type="Proteomes" id="UP000006190">
    <property type="component" value="Unassembled WGS sequence"/>
</dbReference>
<dbReference type="HOGENOM" id="CLU_018106_1_2_9"/>
<keyword evidence="6 7" id="KW-0472">Membrane</keyword>
<protein>
    <recommendedName>
        <fullName evidence="10">Chromate ion transporter (CHR) family chromate transporter</fullName>
    </recommendedName>
</protein>
<accession>H3NI39</accession>
<dbReference type="InterPro" id="IPR003370">
    <property type="entry name" value="Chromate_transpt"/>
</dbReference>
<keyword evidence="5 7" id="KW-1133">Transmembrane helix</keyword>
<keyword evidence="4 7" id="KW-0812">Transmembrane</keyword>